<name>A0A2P5DF17_TREOI</name>
<gene>
    <name evidence="1" type="ORF">TorRG33x02_253370</name>
</gene>
<proteinExistence type="predicted"/>
<dbReference type="Proteomes" id="UP000237000">
    <property type="component" value="Unassembled WGS sequence"/>
</dbReference>
<dbReference type="InParanoid" id="A0A2P5DF17"/>
<protein>
    <submittedName>
        <fullName evidence="1">Uncharacterized protein</fullName>
    </submittedName>
</protein>
<sequence>LEFQQNLAQGKDESGRHRHELEGLKEVYVLPLQGLESIRKKRGNDFLFFDGSFKWSKVLREISNTLESVKAAKQPHRAL</sequence>
<accession>A0A2P5DF17</accession>
<feature type="non-terminal residue" evidence="1">
    <location>
        <position position="1"/>
    </location>
</feature>
<keyword evidence="2" id="KW-1185">Reference proteome</keyword>
<evidence type="ECO:0000313" key="1">
    <source>
        <dbReference type="EMBL" id="PON71916.1"/>
    </source>
</evidence>
<reference evidence="2" key="1">
    <citation type="submission" date="2016-06" db="EMBL/GenBank/DDBJ databases">
        <title>Parallel loss of symbiosis genes in relatives of nitrogen-fixing non-legume Parasponia.</title>
        <authorList>
            <person name="Van Velzen R."/>
            <person name="Holmer R."/>
            <person name="Bu F."/>
            <person name="Rutten L."/>
            <person name="Van Zeijl A."/>
            <person name="Liu W."/>
            <person name="Santuari L."/>
            <person name="Cao Q."/>
            <person name="Sharma T."/>
            <person name="Shen D."/>
            <person name="Roswanjaya Y."/>
            <person name="Wardhani T."/>
            <person name="Kalhor M.S."/>
            <person name="Jansen J."/>
            <person name="Van den Hoogen J."/>
            <person name="Gungor B."/>
            <person name="Hartog M."/>
            <person name="Hontelez J."/>
            <person name="Verver J."/>
            <person name="Yang W.-C."/>
            <person name="Schijlen E."/>
            <person name="Repin R."/>
            <person name="Schilthuizen M."/>
            <person name="Schranz E."/>
            <person name="Heidstra R."/>
            <person name="Miyata K."/>
            <person name="Fedorova E."/>
            <person name="Kohlen W."/>
            <person name="Bisseling T."/>
            <person name="Smit S."/>
            <person name="Geurts R."/>
        </authorList>
    </citation>
    <scope>NUCLEOTIDE SEQUENCE [LARGE SCALE GENOMIC DNA]</scope>
    <source>
        <strain evidence="2">cv. RG33-2</strain>
    </source>
</reference>
<dbReference type="EMBL" id="JXTC01000274">
    <property type="protein sequence ID" value="PON71916.1"/>
    <property type="molecule type" value="Genomic_DNA"/>
</dbReference>
<evidence type="ECO:0000313" key="2">
    <source>
        <dbReference type="Proteomes" id="UP000237000"/>
    </source>
</evidence>
<comment type="caution">
    <text evidence="1">The sequence shown here is derived from an EMBL/GenBank/DDBJ whole genome shotgun (WGS) entry which is preliminary data.</text>
</comment>
<dbReference type="AlphaFoldDB" id="A0A2P5DF17"/>
<organism evidence="1 2">
    <name type="scientific">Trema orientale</name>
    <name type="common">Charcoal tree</name>
    <name type="synonym">Celtis orientalis</name>
    <dbReference type="NCBI Taxonomy" id="63057"/>
    <lineage>
        <taxon>Eukaryota</taxon>
        <taxon>Viridiplantae</taxon>
        <taxon>Streptophyta</taxon>
        <taxon>Embryophyta</taxon>
        <taxon>Tracheophyta</taxon>
        <taxon>Spermatophyta</taxon>
        <taxon>Magnoliopsida</taxon>
        <taxon>eudicotyledons</taxon>
        <taxon>Gunneridae</taxon>
        <taxon>Pentapetalae</taxon>
        <taxon>rosids</taxon>
        <taxon>fabids</taxon>
        <taxon>Rosales</taxon>
        <taxon>Cannabaceae</taxon>
        <taxon>Trema</taxon>
    </lineage>
</organism>